<keyword evidence="1" id="KW-0472">Membrane</keyword>
<evidence type="ECO:0000256" key="1">
    <source>
        <dbReference type="SAM" id="Phobius"/>
    </source>
</evidence>
<comment type="caution">
    <text evidence="2">The sequence shown here is derived from an EMBL/GenBank/DDBJ whole genome shotgun (WGS) entry which is preliminary data.</text>
</comment>
<evidence type="ECO:0000313" key="3">
    <source>
        <dbReference type="Proteomes" id="UP001054837"/>
    </source>
</evidence>
<dbReference type="EMBL" id="BPLQ01014776">
    <property type="protein sequence ID" value="GIY83072.1"/>
    <property type="molecule type" value="Genomic_DNA"/>
</dbReference>
<proteinExistence type="predicted"/>
<protein>
    <submittedName>
        <fullName evidence="2">Uncharacterized protein</fullName>
    </submittedName>
</protein>
<keyword evidence="1" id="KW-0812">Transmembrane</keyword>
<gene>
    <name evidence="2" type="primary">AVEN_13579_1</name>
    <name evidence="2" type="ORF">CDAR_283361</name>
</gene>
<dbReference type="Proteomes" id="UP001054837">
    <property type="component" value="Unassembled WGS sequence"/>
</dbReference>
<feature type="transmembrane region" description="Helical" evidence="1">
    <location>
        <begin position="60"/>
        <end position="82"/>
    </location>
</feature>
<dbReference type="PANTHER" id="PTHR39945:SF1">
    <property type="entry name" value="FI14129P"/>
    <property type="match status" value="1"/>
</dbReference>
<keyword evidence="1" id="KW-1133">Transmembrane helix</keyword>
<name>A0AAV4WK97_9ARAC</name>
<dbReference type="PANTHER" id="PTHR39945">
    <property type="entry name" value="FI14129P"/>
    <property type="match status" value="1"/>
</dbReference>
<reference evidence="2 3" key="1">
    <citation type="submission" date="2021-06" db="EMBL/GenBank/DDBJ databases">
        <title>Caerostris darwini draft genome.</title>
        <authorList>
            <person name="Kono N."/>
            <person name="Arakawa K."/>
        </authorList>
    </citation>
    <scope>NUCLEOTIDE SEQUENCE [LARGE SCALE GENOMIC DNA]</scope>
</reference>
<evidence type="ECO:0000313" key="2">
    <source>
        <dbReference type="EMBL" id="GIY83072.1"/>
    </source>
</evidence>
<organism evidence="2 3">
    <name type="scientific">Caerostris darwini</name>
    <dbReference type="NCBI Taxonomy" id="1538125"/>
    <lineage>
        <taxon>Eukaryota</taxon>
        <taxon>Metazoa</taxon>
        <taxon>Ecdysozoa</taxon>
        <taxon>Arthropoda</taxon>
        <taxon>Chelicerata</taxon>
        <taxon>Arachnida</taxon>
        <taxon>Araneae</taxon>
        <taxon>Araneomorphae</taxon>
        <taxon>Entelegynae</taxon>
        <taxon>Araneoidea</taxon>
        <taxon>Araneidae</taxon>
        <taxon>Caerostris</taxon>
    </lineage>
</organism>
<dbReference type="AlphaFoldDB" id="A0AAV4WK97"/>
<accession>A0AAV4WK97</accession>
<keyword evidence="3" id="KW-1185">Reference proteome</keyword>
<sequence>MKTLKIQNPLLNRDISGSFKTLVCTFEQTFRNKSTEAFSISHSCQKLLHFSIILGFQINIVNIMSILKIALCLAVMCSIVYYKAEASTIADLLEDGVTTPSTVETTYDEFRFVALCSPGSERRNTCEKCTKVTKDPKTYKMCCENLHGVRNWCRIFLDYTLPPRVVGRF</sequence>